<evidence type="ECO:0000256" key="3">
    <source>
        <dbReference type="ARBA" id="ARBA00022490"/>
    </source>
</evidence>
<gene>
    <name evidence="8" type="ORF">PhCBS80983_g05917</name>
</gene>
<dbReference type="STRING" id="109895.A0A507DT77"/>
<evidence type="ECO:0000256" key="4">
    <source>
        <dbReference type="ARBA" id="ARBA00023242"/>
    </source>
</evidence>
<dbReference type="Pfam" id="PF10374">
    <property type="entry name" value="EST1"/>
    <property type="match status" value="1"/>
</dbReference>
<evidence type="ECO:0000256" key="1">
    <source>
        <dbReference type="ARBA" id="ARBA00004123"/>
    </source>
</evidence>
<evidence type="ECO:0000259" key="5">
    <source>
        <dbReference type="Pfam" id="PF10373"/>
    </source>
</evidence>
<comment type="subcellular location">
    <subcellularLocation>
        <location evidence="2">Cytoplasm</location>
    </subcellularLocation>
    <subcellularLocation>
        <location evidence="1">Nucleus</location>
    </subcellularLocation>
</comment>
<accession>A0A507DT77</accession>
<dbReference type="GO" id="GO:0005697">
    <property type="term" value="C:telomerase holoenzyme complex"/>
    <property type="evidence" value="ECO:0007669"/>
    <property type="project" value="TreeGrafter"/>
</dbReference>
<dbReference type="Proteomes" id="UP000318582">
    <property type="component" value="Unassembled WGS sequence"/>
</dbReference>
<evidence type="ECO:0000313" key="8">
    <source>
        <dbReference type="EMBL" id="TPX54472.1"/>
    </source>
</evidence>
<name>A0A507DT77_9FUNG</name>
<dbReference type="InterPro" id="IPR002716">
    <property type="entry name" value="PIN_dom"/>
</dbReference>
<comment type="caution">
    <text evidence="8">The sequence shown here is derived from an EMBL/GenBank/DDBJ whole genome shotgun (WGS) entry which is preliminary data.</text>
</comment>
<dbReference type="SUPFAM" id="SSF48452">
    <property type="entry name" value="TPR-like"/>
    <property type="match status" value="1"/>
</dbReference>
<keyword evidence="3" id="KW-0963">Cytoplasm</keyword>
<dbReference type="Pfam" id="PF10373">
    <property type="entry name" value="EST1_DNA_bind"/>
    <property type="match status" value="1"/>
</dbReference>
<protein>
    <recommendedName>
        <fullName evidence="10">PIN domain-containing protein</fullName>
    </recommendedName>
</protein>
<feature type="domain" description="DNA/RNA-binding" evidence="5">
    <location>
        <begin position="211"/>
        <end position="494"/>
    </location>
</feature>
<sequence length="757" mass="85130">MSVYLDPPLTDLQFIGQYDSEALALERTLRDADQQRRAQARRNKQIVLNDSAAKNLRLCLLKCLEDLMVLDPVFASGKNVEEKIWNLVFYNYIEELRGAIRKAQAERDASLHAAALSKLRSHLDTATNFYQTSMLTLTSCCESSLITCGVAVYKEHKEHKDQDRMDVHQEQQSNESVRLGVIHKCLVSLGDISRYREIHNSGDAKKWHISRAYYRKAIQLVPDNGKPFSQLAILSSYSKADLEVIYWYCLSLVNAVPHSVTRENIAAFHSIYAKAEKDRSATLLPEATTAFFAFHRLAFNPKEATASNVMVPFAKVTDLVDHAAVPTSSNVLPQWFKMTVPVLIATYHDLDQSFDRTEQSNIRHAIRILEVYATAMLFRLLTVSLNVVVDFWSVNEVDVSALASGKAVPPMLEHLATASIIAIWLESNMNVFVLFGKYVKTFKEGQDVLQLTLSNLARQLAIFANAVSAFADMDGSTECLPEDVELLGMTPLRNYYSNLTSDSMQSMLNDNIAPNGALLARIARIASFAKTLADDERVDMFRFHESDGTFEVVDETSKKRGLHKLMKALATERLKDQVTTLEQNITKLKEQALPMVVFDAECYVRATSLVKKWITGGRCMVIVPLDVIDQLDYMKKGTEKHNAKAREAIRFLEQRFRYKSPFLRAQKDDEVAVSWNRHVGQLTDNSVVVPKHMRSMVACLDWYRNNVAPAPTDENDVTFALVSEDDILTQVASAYGAAIGSGADARDKSILSLIMIE</sequence>
<dbReference type="Gene3D" id="3.40.50.1010">
    <property type="entry name" value="5'-nuclease"/>
    <property type="match status" value="1"/>
</dbReference>
<dbReference type="InterPro" id="IPR019458">
    <property type="entry name" value="Est1-like_N"/>
</dbReference>
<dbReference type="EMBL" id="QEAQ01000154">
    <property type="protein sequence ID" value="TPX54472.1"/>
    <property type="molecule type" value="Genomic_DNA"/>
</dbReference>
<dbReference type="PANTHER" id="PTHR15696">
    <property type="entry name" value="SMG-7 SUPPRESSOR WITH MORPHOLOGICAL EFFECT ON GENITALIA PROTEIN 7"/>
    <property type="match status" value="1"/>
</dbReference>
<dbReference type="InterPro" id="IPR011990">
    <property type="entry name" value="TPR-like_helical_dom_sf"/>
</dbReference>
<dbReference type="Pfam" id="PF13638">
    <property type="entry name" value="PIN_4"/>
    <property type="match status" value="1"/>
</dbReference>
<dbReference type="GO" id="GO:0042162">
    <property type="term" value="F:telomeric DNA binding"/>
    <property type="evidence" value="ECO:0007669"/>
    <property type="project" value="TreeGrafter"/>
</dbReference>
<dbReference type="GO" id="GO:0000184">
    <property type="term" value="P:nuclear-transcribed mRNA catabolic process, nonsense-mediated decay"/>
    <property type="evidence" value="ECO:0007669"/>
    <property type="project" value="TreeGrafter"/>
</dbReference>
<dbReference type="GO" id="GO:0005737">
    <property type="term" value="C:cytoplasm"/>
    <property type="evidence" value="ECO:0007669"/>
    <property type="project" value="UniProtKB-SubCell"/>
</dbReference>
<keyword evidence="9" id="KW-1185">Reference proteome</keyword>
<evidence type="ECO:0000256" key="2">
    <source>
        <dbReference type="ARBA" id="ARBA00004496"/>
    </source>
</evidence>
<dbReference type="GO" id="GO:0070034">
    <property type="term" value="F:telomerase RNA binding"/>
    <property type="evidence" value="ECO:0007669"/>
    <property type="project" value="TreeGrafter"/>
</dbReference>
<keyword evidence="4" id="KW-0539">Nucleus</keyword>
<feature type="domain" description="Telomerase activating protein Est1-like N-terminal" evidence="6">
    <location>
        <begin position="79"/>
        <end position="199"/>
    </location>
</feature>
<evidence type="ECO:0000313" key="9">
    <source>
        <dbReference type="Proteomes" id="UP000318582"/>
    </source>
</evidence>
<feature type="domain" description="PIN" evidence="7">
    <location>
        <begin position="597"/>
        <end position="736"/>
    </location>
</feature>
<organism evidence="8 9">
    <name type="scientific">Powellomyces hirtus</name>
    <dbReference type="NCBI Taxonomy" id="109895"/>
    <lineage>
        <taxon>Eukaryota</taxon>
        <taxon>Fungi</taxon>
        <taxon>Fungi incertae sedis</taxon>
        <taxon>Chytridiomycota</taxon>
        <taxon>Chytridiomycota incertae sedis</taxon>
        <taxon>Chytridiomycetes</taxon>
        <taxon>Spizellomycetales</taxon>
        <taxon>Powellomycetaceae</taxon>
        <taxon>Powellomyces</taxon>
    </lineage>
</organism>
<dbReference type="PANTHER" id="PTHR15696:SF7">
    <property type="entry name" value="NONSENSE-MEDIATED MRNA DECAY FACTOR"/>
    <property type="match status" value="1"/>
</dbReference>
<dbReference type="InterPro" id="IPR045153">
    <property type="entry name" value="Est1/Ebs1-like"/>
</dbReference>
<evidence type="ECO:0000259" key="7">
    <source>
        <dbReference type="Pfam" id="PF13638"/>
    </source>
</evidence>
<proteinExistence type="predicted"/>
<dbReference type="AlphaFoldDB" id="A0A507DT77"/>
<evidence type="ECO:0000259" key="6">
    <source>
        <dbReference type="Pfam" id="PF10374"/>
    </source>
</evidence>
<dbReference type="InterPro" id="IPR018834">
    <property type="entry name" value="DNA/RNA-bd_Est1-type"/>
</dbReference>
<reference evidence="8 9" key="1">
    <citation type="journal article" date="2019" name="Sci. Rep.">
        <title>Comparative genomics of chytrid fungi reveal insights into the obligate biotrophic and pathogenic lifestyle of Synchytrium endobioticum.</title>
        <authorList>
            <person name="van de Vossenberg B.T.L.H."/>
            <person name="Warris S."/>
            <person name="Nguyen H.D.T."/>
            <person name="van Gent-Pelzer M.P.E."/>
            <person name="Joly D.L."/>
            <person name="van de Geest H.C."/>
            <person name="Bonants P.J.M."/>
            <person name="Smith D.S."/>
            <person name="Levesque C.A."/>
            <person name="van der Lee T.A.J."/>
        </authorList>
    </citation>
    <scope>NUCLEOTIDE SEQUENCE [LARGE SCALE GENOMIC DNA]</scope>
    <source>
        <strain evidence="8 9">CBS 809.83</strain>
    </source>
</reference>
<evidence type="ECO:0008006" key="10">
    <source>
        <dbReference type="Google" id="ProtNLM"/>
    </source>
</evidence>
<dbReference type="Gene3D" id="1.25.40.10">
    <property type="entry name" value="Tetratricopeptide repeat domain"/>
    <property type="match status" value="1"/>
</dbReference>